<proteinExistence type="predicted"/>
<evidence type="ECO:0000313" key="3">
    <source>
        <dbReference type="Proteomes" id="UP000308549"/>
    </source>
</evidence>
<organism evidence="2 3">
    <name type="scientific">Salinomyces thailandicus</name>
    <dbReference type="NCBI Taxonomy" id="706561"/>
    <lineage>
        <taxon>Eukaryota</taxon>
        <taxon>Fungi</taxon>
        <taxon>Dikarya</taxon>
        <taxon>Ascomycota</taxon>
        <taxon>Pezizomycotina</taxon>
        <taxon>Dothideomycetes</taxon>
        <taxon>Dothideomycetidae</taxon>
        <taxon>Mycosphaerellales</taxon>
        <taxon>Teratosphaeriaceae</taxon>
        <taxon>Salinomyces</taxon>
    </lineage>
</organism>
<feature type="compositionally biased region" description="Low complexity" evidence="1">
    <location>
        <begin position="239"/>
        <end position="253"/>
    </location>
</feature>
<gene>
    <name evidence="2" type="ORF">B0A50_05953</name>
</gene>
<dbReference type="Proteomes" id="UP000308549">
    <property type="component" value="Unassembled WGS sequence"/>
</dbReference>
<feature type="compositionally biased region" description="Basic and acidic residues" evidence="1">
    <location>
        <begin position="13"/>
        <end position="24"/>
    </location>
</feature>
<protein>
    <submittedName>
        <fullName evidence="2">Uncharacterized protein</fullName>
    </submittedName>
</protein>
<comment type="caution">
    <text evidence="2">The sequence shown here is derived from an EMBL/GenBank/DDBJ whole genome shotgun (WGS) entry which is preliminary data.</text>
</comment>
<accession>A0A4V5N3M0</accession>
<dbReference type="OrthoDB" id="5397087at2759"/>
<feature type="region of interest" description="Disordered" evidence="1">
    <location>
        <begin position="1"/>
        <end position="32"/>
    </location>
</feature>
<sequence>MPPLRTMSAIKPVKTERTHEENQERAYIAASRRSDRSLEARVESARRASEIHKRRTGRSLRVTEQDVVNEEMYEEEDDDLPMQYRRLTAHLQSQNVHLDRRLQAYVAHQVAMRTGGWTQGAFQGNDQNQFMGSQFMNPSFMQMQQPAYQQQSMMPPQQQQMHRMSSNYRQSPYPVSNQMAPQWQQRASPMGTPNYPSYQQQQPPQSAHPSPSEAAHAGSRRTSTQMPQAMPHTPQSQHAFQPAPSPQQLSPAMSRKDASSNAATPYNTGRPSQSPQQVPTPPQQPQQQQGKAFSSPFNADFEQQLQDRSNPLTMELPMESQQILGGSMAFDMNDPLSQMFMPSQIPNYHQSGMKQQQQPFYSYNPNGKPRSSGSNSNSNSQSGTEGLSQTLAPASLDTSVGATDGLLSNSNFTSQSASTDYLNTPFGLGLDGGFGMDPFTKAMNSGFSSGHATPDESWMNEILSEDFYGAQQTAA</sequence>
<dbReference type="EMBL" id="NAJL01000046">
    <property type="protein sequence ID" value="TKA24189.1"/>
    <property type="molecule type" value="Genomic_DNA"/>
</dbReference>
<feature type="region of interest" description="Disordered" evidence="1">
    <location>
        <begin position="341"/>
        <end position="388"/>
    </location>
</feature>
<feature type="compositionally biased region" description="Polar residues" evidence="1">
    <location>
        <begin position="220"/>
        <end position="238"/>
    </location>
</feature>
<feature type="compositionally biased region" description="Low complexity" evidence="1">
    <location>
        <begin position="371"/>
        <end position="383"/>
    </location>
</feature>
<feature type="compositionally biased region" description="Low complexity" evidence="1">
    <location>
        <begin position="195"/>
        <end position="217"/>
    </location>
</feature>
<feature type="compositionally biased region" description="Polar residues" evidence="1">
    <location>
        <begin position="259"/>
        <end position="270"/>
    </location>
</feature>
<name>A0A4V5N3M0_9PEZI</name>
<evidence type="ECO:0000256" key="1">
    <source>
        <dbReference type="SAM" id="MobiDB-lite"/>
    </source>
</evidence>
<dbReference type="AlphaFoldDB" id="A0A4V5N3M0"/>
<feature type="region of interest" description="Disordered" evidence="1">
    <location>
        <begin position="145"/>
        <end position="294"/>
    </location>
</feature>
<reference evidence="2 3" key="1">
    <citation type="submission" date="2017-03" db="EMBL/GenBank/DDBJ databases">
        <title>Genomes of endolithic fungi from Antarctica.</title>
        <authorList>
            <person name="Coleine C."/>
            <person name="Masonjones S."/>
            <person name="Stajich J.E."/>
        </authorList>
    </citation>
    <scope>NUCLEOTIDE SEQUENCE [LARGE SCALE GENOMIC DNA]</scope>
    <source>
        <strain evidence="2 3">CCFEE 6315</strain>
    </source>
</reference>
<feature type="compositionally biased region" description="Polar residues" evidence="1">
    <location>
        <begin position="162"/>
        <end position="187"/>
    </location>
</feature>
<keyword evidence="3" id="KW-1185">Reference proteome</keyword>
<feature type="compositionally biased region" description="Polar residues" evidence="1">
    <location>
        <begin position="341"/>
        <end position="365"/>
    </location>
</feature>
<feature type="compositionally biased region" description="Low complexity" evidence="1">
    <location>
        <begin position="145"/>
        <end position="161"/>
    </location>
</feature>
<evidence type="ECO:0000313" key="2">
    <source>
        <dbReference type="EMBL" id="TKA24189.1"/>
    </source>
</evidence>